<dbReference type="InterPro" id="IPR032774">
    <property type="entry name" value="WG_beta_rep"/>
</dbReference>
<evidence type="ECO:0000313" key="2">
    <source>
        <dbReference type="Proteomes" id="UP000295096"/>
    </source>
</evidence>
<keyword evidence="2" id="KW-1185">Reference proteome</keyword>
<evidence type="ECO:0000313" key="1">
    <source>
        <dbReference type="EMBL" id="TDH59793.1"/>
    </source>
</evidence>
<gene>
    <name evidence="1" type="ORF">E2C06_25450</name>
</gene>
<dbReference type="Pfam" id="PF14903">
    <property type="entry name" value="WG_beta_rep"/>
    <property type="match status" value="6"/>
</dbReference>
<accession>A0A4R5QAS3</accession>
<proteinExistence type="predicted"/>
<sequence>MVLFKMGEGPRFVHGDEVLPGGHQMLARQLSIWVRRLIKSPDFESDEVESQLAVAFTRSTDAGFGPVRRKARRRYILRSFIFWNFALTSAATSQAQQQLAIAPRFEDAGSFHEGVAPVKWQGQWGLVDRKGSWIVAPAYDQIRRGNLGRFAVLKSRQWGFISSSGRLIVEPQFDDVNGFKNGFAAVRSGNRWGYIGSAGRLVLPFDFEFATAPEGGIATVKKNGEWGYINLSGAFTSLKDLDEDPSELIYLSEISNNFTIFGIKGRDGKDRFGFHCLHGASFCQISGSENYERVQRFSEDYAAVKPEGSKWGYLRADGAHLFEDRFEMAGQFSNGVAPVQINRKWGYINKRGDLTVEPRYDAAFTFQEGFAVVRIGPMRGFLRLVANGGATIAVPLQYEDVNLVSEGMAAVKTGGKWGFILLSAAPLTSRGLVDLAPR</sequence>
<dbReference type="OrthoDB" id="5464673at2"/>
<dbReference type="PANTHER" id="PTHR37841:SF1">
    <property type="entry name" value="DUF3298 DOMAIN-CONTAINING PROTEIN"/>
    <property type="match status" value="1"/>
</dbReference>
<comment type="caution">
    <text evidence="1">The sequence shown here is derived from an EMBL/GenBank/DDBJ whole genome shotgun (WGS) entry which is preliminary data.</text>
</comment>
<name>A0A4R5QAS3_9PROT</name>
<protein>
    <submittedName>
        <fullName evidence="1">WG repeat-containing protein</fullName>
    </submittedName>
</protein>
<dbReference type="AlphaFoldDB" id="A0A4R5QAS3"/>
<organism evidence="1 2">
    <name type="scientific">Dankookia rubra</name>
    <dbReference type="NCBI Taxonomy" id="1442381"/>
    <lineage>
        <taxon>Bacteria</taxon>
        <taxon>Pseudomonadati</taxon>
        <taxon>Pseudomonadota</taxon>
        <taxon>Alphaproteobacteria</taxon>
        <taxon>Acetobacterales</taxon>
        <taxon>Roseomonadaceae</taxon>
        <taxon>Dankookia</taxon>
    </lineage>
</organism>
<reference evidence="1 2" key="1">
    <citation type="journal article" date="2016" name="J. Microbiol.">
        <title>Dankookia rubra gen. nov., sp. nov., an alphaproteobacterium isolated from sediment of a shallow stream.</title>
        <authorList>
            <person name="Kim W.H."/>
            <person name="Kim D.H."/>
            <person name="Kang K."/>
            <person name="Ahn T.Y."/>
        </authorList>
    </citation>
    <scope>NUCLEOTIDE SEQUENCE [LARGE SCALE GENOMIC DNA]</scope>
    <source>
        <strain evidence="1 2">JCM30602</strain>
    </source>
</reference>
<dbReference type="SUPFAM" id="SSF69360">
    <property type="entry name" value="Cell wall binding repeat"/>
    <property type="match status" value="1"/>
</dbReference>
<dbReference type="PANTHER" id="PTHR37841">
    <property type="entry name" value="GLR2918 PROTEIN"/>
    <property type="match status" value="1"/>
</dbReference>
<dbReference type="Proteomes" id="UP000295096">
    <property type="component" value="Unassembled WGS sequence"/>
</dbReference>
<dbReference type="EMBL" id="SMSJ01000053">
    <property type="protein sequence ID" value="TDH59793.1"/>
    <property type="molecule type" value="Genomic_DNA"/>
</dbReference>